<keyword evidence="7 9" id="KW-0333">Golgi apparatus</keyword>
<evidence type="ECO:0000256" key="2">
    <source>
        <dbReference type="ARBA" id="ARBA00022448"/>
    </source>
</evidence>
<keyword evidence="2 9" id="KW-0813">Transport</keyword>
<dbReference type="Pfam" id="PF03878">
    <property type="entry name" value="YIF1"/>
    <property type="match status" value="1"/>
</dbReference>
<dbReference type="GO" id="GO:0030134">
    <property type="term" value="C:COPII-coated ER to Golgi transport vesicle"/>
    <property type="evidence" value="ECO:0007669"/>
    <property type="project" value="TreeGrafter"/>
</dbReference>
<comment type="function">
    <text evidence="9">Has a role in transport between endoplasmic reticulum and Golgi.</text>
</comment>
<protein>
    <recommendedName>
        <fullName evidence="9">Protein YIF1</fullName>
    </recommendedName>
</protein>
<feature type="transmembrane region" description="Helical" evidence="9">
    <location>
        <begin position="264"/>
        <end position="282"/>
    </location>
</feature>
<keyword evidence="8 9" id="KW-0472">Membrane</keyword>
<comment type="subcellular location">
    <subcellularLocation>
        <location evidence="9">Endoplasmic reticulum membrane</location>
        <topology evidence="9">Multi-pass membrane protein</topology>
    </subcellularLocation>
    <subcellularLocation>
        <location evidence="9">Golgi apparatus membrane</location>
        <topology evidence="9">Multi-pass membrane protein</topology>
    </subcellularLocation>
</comment>
<evidence type="ECO:0000256" key="7">
    <source>
        <dbReference type="ARBA" id="ARBA00023034"/>
    </source>
</evidence>
<proteinExistence type="inferred from homology"/>
<reference evidence="11" key="1">
    <citation type="submission" date="2020-05" db="UniProtKB">
        <authorList>
            <consortium name="EnsemblMetazoa"/>
        </authorList>
    </citation>
    <scope>IDENTIFICATION</scope>
    <source>
        <strain evidence="11">TTRI</strain>
    </source>
</reference>
<evidence type="ECO:0000256" key="10">
    <source>
        <dbReference type="SAM" id="MobiDB-lite"/>
    </source>
</evidence>
<keyword evidence="6 9" id="KW-1133">Transmembrane helix</keyword>
<dbReference type="InterPro" id="IPR005578">
    <property type="entry name" value="Yif1_fam"/>
</dbReference>
<dbReference type="GO" id="GO:0006888">
    <property type="term" value="P:endoplasmic reticulum to Golgi vesicle-mediated transport"/>
    <property type="evidence" value="ECO:0007669"/>
    <property type="project" value="UniProtKB-UniRule"/>
</dbReference>
<dbReference type="GO" id="GO:0005789">
    <property type="term" value="C:endoplasmic reticulum membrane"/>
    <property type="evidence" value="ECO:0007669"/>
    <property type="project" value="UniProtKB-SubCell"/>
</dbReference>
<feature type="transmembrane region" description="Helical" evidence="9">
    <location>
        <begin position="230"/>
        <end position="252"/>
    </location>
</feature>
<organism evidence="11 12">
    <name type="scientific">Glossina austeni</name>
    <name type="common">Savannah tsetse fly</name>
    <dbReference type="NCBI Taxonomy" id="7395"/>
    <lineage>
        <taxon>Eukaryota</taxon>
        <taxon>Metazoa</taxon>
        <taxon>Ecdysozoa</taxon>
        <taxon>Arthropoda</taxon>
        <taxon>Hexapoda</taxon>
        <taxon>Insecta</taxon>
        <taxon>Pterygota</taxon>
        <taxon>Neoptera</taxon>
        <taxon>Endopterygota</taxon>
        <taxon>Diptera</taxon>
        <taxon>Brachycera</taxon>
        <taxon>Muscomorpha</taxon>
        <taxon>Hippoboscoidea</taxon>
        <taxon>Glossinidae</taxon>
        <taxon>Glossina</taxon>
    </lineage>
</organism>
<evidence type="ECO:0000313" key="11">
    <source>
        <dbReference type="EnsemblMetazoa" id="GAUT039319-PA"/>
    </source>
</evidence>
<comment type="similarity">
    <text evidence="1 9">Belongs to the YIF1 family.</text>
</comment>
<evidence type="ECO:0000256" key="9">
    <source>
        <dbReference type="RuleBase" id="RU368073"/>
    </source>
</evidence>
<dbReference type="EnsemblMetazoa" id="GAUT039319-RA">
    <property type="protein sequence ID" value="GAUT039319-PA"/>
    <property type="gene ID" value="GAUT039319"/>
</dbReference>
<name>A0A1A9VJE2_GLOAU</name>
<dbReference type="GO" id="GO:0015031">
    <property type="term" value="P:protein transport"/>
    <property type="evidence" value="ECO:0007669"/>
    <property type="project" value="UniProtKB-KW"/>
</dbReference>
<keyword evidence="5 9" id="KW-0653">Protein transport</keyword>
<feature type="transmembrane region" description="Helical" evidence="9">
    <location>
        <begin position="347"/>
        <end position="364"/>
    </location>
</feature>
<sequence length="383" mass="42563">MNYNPNAGLSNLPAAGRKLKRVSDVNAVGPTGPTILDPSVPVYTAPEANIIGNYNNGMHMPNPSYNYVAASAPLSPQTPQYPPTGPGGFSEESQFPPTSGLQGISGQFRQLSMLQEPVVQDIAMQYGQRLADEGKQMVENQFSKWVPVDKLKYYFAVDNNYVIHKLSLLFFPFTHKDWSLKYDPENLIQPRYDINAPDLYIPTMAFITYVVVAGLMLGLQNHFSPEKLSIQASSALAYWIFELVVYCITLYVANIKTSLKTLDLLAFAGYKFVTIVACLLTSTILHGLGYYIALTCCSLSLGFFLLRTLKTKVLLESAPTNPTGAINYEPYGNRQQLDYTGGRKRKLYFLCLVVGGQAFISFLLSKHLYFSEAGTFEINNLPF</sequence>
<evidence type="ECO:0000256" key="6">
    <source>
        <dbReference type="ARBA" id="ARBA00022989"/>
    </source>
</evidence>
<keyword evidence="12" id="KW-1185">Reference proteome</keyword>
<keyword evidence="3 9" id="KW-0812">Transmembrane</keyword>
<feature type="region of interest" description="Disordered" evidence="10">
    <location>
        <begin position="76"/>
        <end position="101"/>
    </location>
</feature>
<evidence type="ECO:0000256" key="3">
    <source>
        <dbReference type="ARBA" id="ARBA00022692"/>
    </source>
</evidence>
<feature type="transmembrane region" description="Helical" evidence="9">
    <location>
        <begin position="288"/>
        <end position="306"/>
    </location>
</feature>
<dbReference type="PANTHER" id="PTHR14083:SF0">
    <property type="entry name" value="YIP1D-INTERACTING FACTOR 1, ISOFORM C"/>
    <property type="match status" value="1"/>
</dbReference>
<dbReference type="Proteomes" id="UP000078200">
    <property type="component" value="Unassembled WGS sequence"/>
</dbReference>
<dbReference type="STRING" id="7395.A0A1A9VJE2"/>
<dbReference type="AlphaFoldDB" id="A0A1A9VJE2"/>
<evidence type="ECO:0000313" key="12">
    <source>
        <dbReference type="Proteomes" id="UP000078200"/>
    </source>
</evidence>
<feature type="transmembrane region" description="Helical" evidence="9">
    <location>
        <begin position="199"/>
        <end position="218"/>
    </location>
</feature>
<evidence type="ECO:0000256" key="1">
    <source>
        <dbReference type="ARBA" id="ARBA00009727"/>
    </source>
</evidence>
<evidence type="ECO:0000256" key="4">
    <source>
        <dbReference type="ARBA" id="ARBA00022824"/>
    </source>
</evidence>
<evidence type="ECO:0000256" key="5">
    <source>
        <dbReference type="ARBA" id="ARBA00022927"/>
    </source>
</evidence>
<accession>A0A1A9VJE2</accession>
<dbReference type="GO" id="GO:0005793">
    <property type="term" value="C:endoplasmic reticulum-Golgi intermediate compartment"/>
    <property type="evidence" value="ECO:0007669"/>
    <property type="project" value="UniProtKB-UniRule"/>
</dbReference>
<dbReference type="PANTHER" id="PTHR14083">
    <property type="entry name" value="YIP1 INTERACTING FACTOR HOMOLOG YIF1 PROTEIN"/>
    <property type="match status" value="1"/>
</dbReference>
<keyword evidence="4 9" id="KW-0256">Endoplasmic reticulum</keyword>
<dbReference type="GO" id="GO:0000139">
    <property type="term" value="C:Golgi membrane"/>
    <property type="evidence" value="ECO:0007669"/>
    <property type="project" value="UniProtKB-SubCell"/>
</dbReference>
<dbReference type="VEuPathDB" id="VectorBase:GAUT039319"/>
<feature type="compositionally biased region" description="Polar residues" evidence="10">
    <location>
        <begin position="91"/>
        <end position="101"/>
    </location>
</feature>
<evidence type="ECO:0000256" key="8">
    <source>
        <dbReference type="ARBA" id="ARBA00023136"/>
    </source>
</evidence>